<comment type="cofactor">
    <cofactor evidence="1">
        <name>Zn(2+)</name>
        <dbReference type="ChEBI" id="CHEBI:29105"/>
    </cofactor>
</comment>
<feature type="compositionally biased region" description="Basic and acidic residues" evidence="9">
    <location>
        <begin position="436"/>
        <end position="445"/>
    </location>
</feature>
<dbReference type="PROSITE" id="PS00730">
    <property type="entry name" value="AP_NUCLEASE_F2_2"/>
    <property type="match status" value="1"/>
</dbReference>
<dbReference type="GO" id="GO:0008270">
    <property type="term" value="F:zinc ion binding"/>
    <property type="evidence" value="ECO:0007669"/>
    <property type="project" value="InterPro"/>
</dbReference>
<evidence type="ECO:0000313" key="12">
    <source>
        <dbReference type="Proteomes" id="UP000284842"/>
    </source>
</evidence>
<dbReference type="SMART" id="SM00518">
    <property type="entry name" value="AP2Ec"/>
    <property type="match status" value="1"/>
</dbReference>
<dbReference type="GO" id="GO:0003677">
    <property type="term" value="F:DNA binding"/>
    <property type="evidence" value="ECO:0007669"/>
    <property type="project" value="InterPro"/>
</dbReference>
<comment type="similarity">
    <text evidence="2">Belongs to the AP endonuclease 2 family.</text>
</comment>
<dbReference type="GO" id="GO:0008081">
    <property type="term" value="F:phosphoric diester hydrolase activity"/>
    <property type="evidence" value="ECO:0007669"/>
    <property type="project" value="TreeGrafter"/>
</dbReference>
<evidence type="ECO:0000256" key="5">
    <source>
        <dbReference type="ARBA" id="ARBA00022763"/>
    </source>
</evidence>
<reference evidence="11 12" key="1">
    <citation type="journal article" date="2018" name="Evol. Lett.">
        <title>Horizontal gene cluster transfer increased hallucinogenic mushroom diversity.</title>
        <authorList>
            <person name="Reynolds H.T."/>
            <person name="Vijayakumar V."/>
            <person name="Gluck-Thaler E."/>
            <person name="Korotkin H.B."/>
            <person name="Matheny P.B."/>
            <person name="Slot J.C."/>
        </authorList>
    </citation>
    <scope>NUCLEOTIDE SEQUENCE [LARGE SCALE GENOMIC DNA]</scope>
    <source>
        <strain evidence="11 12">2629</strain>
    </source>
</reference>
<dbReference type="PROSITE" id="PS00729">
    <property type="entry name" value="AP_NUCLEASE_F2_1"/>
    <property type="match status" value="1"/>
</dbReference>
<dbReference type="FunFam" id="3.20.20.150:FF:000001">
    <property type="entry name" value="Probable endonuclease 4"/>
    <property type="match status" value="1"/>
</dbReference>
<proteinExistence type="inferred from homology"/>
<evidence type="ECO:0000256" key="7">
    <source>
        <dbReference type="ARBA" id="ARBA00022833"/>
    </source>
</evidence>
<evidence type="ECO:0000256" key="1">
    <source>
        <dbReference type="ARBA" id="ARBA00001947"/>
    </source>
</evidence>
<feature type="region of interest" description="Disordered" evidence="9">
    <location>
        <begin position="436"/>
        <end position="508"/>
    </location>
</feature>
<keyword evidence="12" id="KW-1185">Reference proteome</keyword>
<dbReference type="OrthoDB" id="7663182at2759"/>
<dbReference type="GO" id="GO:0005739">
    <property type="term" value="C:mitochondrion"/>
    <property type="evidence" value="ECO:0007669"/>
    <property type="project" value="TreeGrafter"/>
</dbReference>
<dbReference type="InterPro" id="IPR036237">
    <property type="entry name" value="Xyl_isomerase-like_sf"/>
</dbReference>
<dbReference type="InterPro" id="IPR018246">
    <property type="entry name" value="AP_endonuc_F2_Zn_BS"/>
</dbReference>
<keyword evidence="8" id="KW-0234">DNA repair</keyword>
<dbReference type="CDD" id="cd00019">
    <property type="entry name" value="AP2Ec"/>
    <property type="match status" value="1"/>
</dbReference>
<dbReference type="PANTHER" id="PTHR21445:SF0">
    <property type="entry name" value="APURINIC-APYRIMIDINIC ENDONUCLEASE"/>
    <property type="match status" value="1"/>
</dbReference>
<organism evidence="11 12">
    <name type="scientific">Panaeolus cyanescens</name>
    <dbReference type="NCBI Taxonomy" id="181874"/>
    <lineage>
        <taxon>Eukaryota</taxon>
        <taxon>Fungi</taxon>
        <taxon>Dikarya</taxon>
        <taxon>Basidiomycota</taxon>
        <taxon>Agaricomycotina</taxon>
        <taxon>Agaricomycetes</taxon>
        <taxon>Agaricomycetidae</taxon>
        <taxon>Agaricales</taxon>
        <taxon>Agaricineae</taxon>
        <taxon>Galeropsidaceae</taxon>
        <taxon>Panaeolus</taxon>
    </lineage>
</organism>
<dbReference type="InterPro" id="IPR001719">
    <property type="entry name" value="AP_endonuc_2"/>
</dbReference>
<accession>A0A409VPW2</accession>
<evidence type="ECO:0000259" key="10">
    <source>
        <dbReference type="Pfam" id="PF01261"/>
    </source>
</evidence>
<name>A0A409VPW2_9AGAR</name>
<dbReference type="SUPFAM" id="SSF51658">
    <property type="entry name" value="Xylose isomerase-like"/>
    <property type="match status" value="1"/>
</dbReference>
<dbReference type="GO" id="GO:0003906">
    <property type="term" value="F:DNA-(apurinic or apyrimidinic site) endonuclease activity"/>
    <property type="evidence" value="ECO:0007669"/>
    <property type="project" value="TreeGrafter"/>
</dbReference>
<dbReference type="InParanoid" id="A0A409VPW2"/>
<dbReference type="PROSITE" id="PS00731">
    <property type="entry name" value="AP_NUCLEASE_F2_3"/>
    <property type="match status" value="1"/>
</dbReference>
<dbReference type="GO" id="GO:0005634">
    <property type="term" value="C:nucleus"/>
    <property type="evidence" value="ECO:0007669"/>
    <property type="project" value="TreeGrafter"/>
</dbReference>
<dbReference type="Proteomes" id="UP000284842">
    <property type="component" value="Unassembled WGS sequence"/>
</dbReference>
<feature type="region of interest" description="Disordered" evidence="9">
    <location>
        <begin position="1"/>
        <end position="106"/>
    </location>
</feature>
<comment type="caution">
    <text evidence="11">The sequence shown here is derived from an EMBL/GenBank/DDBJ whole genome shotgun (WGS) entry which is preliminary data.</text>
</comment>
<gene>
    <name evidence="11" type="ORF">CVT24_005044</name>
</gene>
<evidence type="ECO:0000256" key="8">
    <source>
        <dbReference type="ARBA" id="ARBA00023204"/>
    </source>
</evidence>
<keyword evidence="6" id="KW-0378">Hydrolase</keyword>
<evidence type="ECO:0000256" key="6">
    <source>
        <dbReference type="ARBA" id="ARBA00022801"/>
    </source>
</evidence>
<feature type="compositionally biased region" description="Acidic residues" evidence="9">
    <location>
        <begin position="462"/>
        <end position="472"/>
    </location>
</feature>
<protein>
    <recommendedName>
        <fullName evidence="3">Apurinic-apyrimidinic endonuclease 1</fullName>
    </recommendedName>
</protein>
<keyword evidence="7" id="KW-0862">Zinc</keyword>
<dbReference type="EMBL" id="NHTK01006012">
    <property type="protein sequence ID" value="PPQ68236.1"/>
    <property type="molecule type" value="Genomic_DNA"/>
</dbReference>
<dbReference type="GO" id="GO:0006284">
    <property type="term" value="P:base-excision repair"/>
    <property type="evidence" value="ECO:0007669"/>
    <property type="project" value="TreeGrafter"/>
</dbReference>
<dbReference type="HAMAP" id="MF_00152">
    <property type="entry name" value="Nfo"/>
    <property type="match status" value="1"/>
</dbReference>
<dbReference type="NCBIfam" id="TIGR00587">
    <property type="entry name" value="nfo"/>
    <property type="match status" value="1"/>
</dbReference>
<keyword evidence="5" id="KW-0227">DNA damage</keyword>
<evidence type="ECO:0000313" key="11">
    <source>
        <dbReference type="EMBL" id="PPQ68236.1"/>
    </source>
</evidence>
<dbReference type="PROSITE" id="PS51432">
    <property type="entry name" value="AP_NUCLEASE_F2_4"/>
    <property type="match status" value="1"/>
</dbReference>
<feature type="compositionally biased region" description="Basic and acidic residues" evidence="9">
    <location>
        <begin position="30"/>
        <end position="47"/>
    </location>
</feature>
<dbReference type="InterPro" id="IPR013022">
    <property type="entry name" value="Xyl_isomerase-like_TIM-brl"/>
</dbReference>
<keyword evidence="4" id="KW-0479">Metal-binding</keyword>
<evidence type="ECO:0000256" key="2">
    <source>
        <dbReference type="ARBA" id="ARBA00005340"/>
    </source>
</evidence>
<evidence type="ECO:0000256" key="4">
    <source>
        <dbReference type="ARBA" id="ARBA00022723"/>
    </source>
</evidence>
<dbReference type="AlphaFoldDB" id="A0A409VPW2"/>
<dbReference type="Pfam" id="PF01261">
    <property type="entry name" value="AP_endonuc_2"/>
    <property type="match status" value="1"/>
</dbReference>
<feature type="compositionally biased region" description="Polar residues" evidence="9">
    <location>
        <begin position="59"/>
        <end position="68"/>
    </location>
</feature>
<dbReference type="FunCoup" id="A0A409VPW2">
    <property type="interactions" value="338"/>
</dbReference>
<evidence type="ECO:0000256" key="3">
    <source>
        <dbReference type="ARBA" id="ARBA00021759"/>
    </source>
</evidence>
<evidence type="ECO:0000256" key="9">
    <source>
        <dbReference type="SAM" id="MobiDB-lite"/>
    </source>
</evidence>
<feature type="domain" description="Xylose isomerase-like TIM barrel" evidence="10">
    <location>
        <begin position="132"/>
        <end position="392"/>
    </location>
</feature>
<sequence length="508" mass="55604">MPPKRKSSNTCVEENSSTKRARRSQATIAEKGEAEPQENETKPELTRNTRKGKGKLSGNHASTSLQRSDTFKVAVDGSEGTCSCEENAEPEPKRKRTKGVDVSNPLPRDSTSLWKVGAHVSSAGGVENAILNAHAIGATSFALFLKSQRKWESPPLSKESITQFKANMSTYGYSSAHILPHGSYLINLANPDRAKRQKSYDCFLDDLKRCELLGLQLYNFHPGSTLGEPLEDALGRIASCINDAHAATNSVTIVLENMAGAGNVIGSDFSHLASIIALVDNKDRVGVCIDTCHAFAAGYDIRTQEGWDATIQKFDEVVGLKYLRGMHINDSKTELNSKRDRHESIGLGHLGLQAFKHIVNDPRTQNIPLVLETPSFEQPREVWGKEIEVLQRISGSSQRGAVPEARGDDDVATVPARADDAPTLEAYVEEIRHAVKTAEKNEKKPSSAKTKKAVGKKKAEQTDEDEDEEAEGDLQPKKLVKKANVRATTNTRKGRGKRKEIEEGDGDD</sequence>
<dbReference type="Gene3D" id="3.20.20.150">
    <property type="entry name" value="Divalent-metal-dependent TIM barrel enzymes"/>
    <property type="match status" value="1"/>
</dbReference>
<dbReference type="NCBIfam" id="NF002199">
    <property type="entry name" value="PRK01060.1-4"/>
    <property type="match status" value="1"/>
</dbReference>
<dbReference type="PANTHER" id="PTHR21445">
    <property type="entry name" value="ENDONUCLEASE IV ENDODEOXYRIBONUCLEASE IV"/>
    <property type="match status" value="1"/>
</dbReference>
<dbReference type="STRING" id="181874.A0A409VPW2"/>